<evidence type="ECO:0000313" key="2">
    <source>
        <dbReference type="Proteomes" id="UP000807370"/>
    </source>
</evidence>
<dbReference type="EMBL" id="JACCHP010000003">
    <property type="protein sequence ID" value="MBH5397243.1"/>
    <property type="molecule type" value="Genomic_DNA"/>
</dbReference>
<gene>
    <name evidence="1" type="ORF">HZZ13_05475</name>
</gene>
<evidence type="ECO:0000313" key="1">
    <source>
        <dbReference type="EMBL" id="MBH5397243.1"/>
    </source>
</evidence>
<reference evidence="1 2" key="1">
    <citation type="submission" date="2020-07" db="EMBL/GenBank/DDBJ databases">
        <title>Bradyrhizobium diversity isolated from nodules of indigenous legumes of Western Australia.</title>
        <authorList>
            <person name="Klepa M.S."/>
        </authorList>
    </citation>
    <scope>NUCLEOTIDE SEQUENCE [LARGE SCALE GENOMIC DNA]</scope>
    <source>
        <strain evidence="1 2">CNPSo 4010</strain>
    </source>
</reference>
<keyword evidence="2" id="KW-1185">Reference proteome</keyword>
<organism evidence="1 2">
    <name type="scientific">Bradyrhizobium agreste</name>
    <dbReference type="NCBI Taxonomy" id="2751811"/>
    <lineage>
        <taxon>Bacteria</taxon>
        <taxon>Pseudomonadati</taxon>
        <taxon>Pseudomonadota</taxon>
        <taxon>Alphaproteobacteria</taxon>
        <taxon>Hyphomicrobiales</taxon>
        <taxon>Nitrobacteraceae</taxon>
        <taxon>Bradyrhizobium</taxon>
    </lineage>
</organism>
<name>A0ABS0PJ61_9BRAD</name>
<dbReference type="Proteomes" id="UP000807370">
    <property type="component" value="Unassembled WGS sequence"/>
</dbReference>
<comment type="caution">
    <text evidence="1">The sequence shown here is derived from an EMBL/GenBank/DDBJ whole genome shotgun (WGS) entry which is preliminary data.</text>
</comment>
<sequence>MKQDDNPPATLAAHDFGWLLDRAGASGLDAADRAALIPGLLFMEAKIQLIRRNAAVSRSGLNESPVFE</sequence>
<dbReference type="RefSeq" id="WP_197958630.1">
    <property type="nucleotide sequence ID" value="NZ_JACCHP010000003.1"/>
</dbReference>
<proteinExistence type="predicted"/>
<protein>
    <submittedName>
        <fullName evidence="1">Uncharacterized protein</fullName>
    </submittedName>
</protein>
<accession>A0ABS0PJ61</accession>